<dbReference type="EMBL" id="AP021881">
    <property type="protein sequence ID" value="BBO99664.1"/>
    <property type="molecule type" value="Genomic_DNA"/>
</dbReference>
<proteinExistence type="predicted"/>
<reference evidence="2" key="1">
    <citation type="submission" date="2019-11" db="EMBL/GenBank/DDBJ databases">
        <title>Isolation and characterization of a novel species in the genus Sulfuriferula.</title>
        <authorList>
            <person name="Mochizuki J."/>
            <person name="Kojima H."/>
            <person name="Fukui M."/>
        </authorList>
    </citation>
    <scope>NUCLEOTIDE SEQUENCE [LARGE SCALE GENOMIC DNA]</scope>
    <source>
        <strain evidence="2">SGTM</strain>
    </source>
</reference>
<evidence type="ECO:0008006" key="3">
    <source>
        <dbReference type="Google" id="ProtNLM"/>
    </source>
</evidence>
<dbReference type="KEGG" id="sniv:SFSGTM_03730"/>
<organism evidence="1 2">
    <name type="scientific">Sulfuriferula nivalis</name>
    <dbReference type="NCBI Taxonomy" id="2675298"/>
    <lineage>
        <taxon>Bacteria</taxon>
        <taxon>Pseudomonadati</taxon>
        <taxon>Pseudomonadota</taxon>
        <taxon>Betaproteobacteria</taxon>
        <taxon>Nitrosomonadales</taxon>
        <taxon>Sulfuricellaceae</taxon>
        <taxon>Sulfuriferula</taxon>
    </lineage>
</organism>
<dbReference type="AlphaFoldDB" id="A0A809RDE7"/>
<dbReference type="Proteomes" id="UP000463939">
    <property type="component" value="Chromosome"/>
</dbReference>
<name>A0A809RDE7_9PROT</name>
<dbReference type="Pfam" id="PF11225">
    <property type="entry name" value="DUF3024"/>
    <property type="match status" value="1"/>
</dbReference>
<protein>
    <recommendedName>
        <fullName evidence="3">DUF3024 domain-containing protein</fullName>
    </recommendedName>
</protein>
<sequence length="128" mass="15055">MSNGLATRQTMTQANYPMPYLACPHPNEFDLRRIARLLAQRVRYRYVEPEVQAIAGGYQIVSPCCSRNIDASGGTIDIARLEYVVQESLWRLYYKDHQRNMWQLHLEAPKLKMLITQLNEDPLRIFWQ</sequence>
<keyword evidence="2" id="KW-1185">Reference proteome</keyword>
<evidence type="ECO:0000313" key="2">
    <source>
        <dbReference type="Proteomes" id="UP000463939"/>
    </source>
</evidence>
<dbReference type="InterPro" id="IPR021388">
    <property type="entry name" value="DUF3024"/>
</dbReference>
<dbReference type="RefSeq" id="WP_198420601.1">
    <property type="nucleotide sequence ID" value="NZ_AP021881.1"/>
</dbReference>
<gene>
    <name evidence="1" type="ORF">SFSGTM_03730</name>
</gene>
<evidence type="ECO:0000313" key="1">
    <source>
        <dbReference type="EMBL" id="BBO99664.1"/>
    </source>
</evidence>
<accession>A0A809RDE7</accession>